<keyword evidence="4" id="KW-0211">Defensin</keyword>
<dbReference type="GO" id="GO:0050832">
    <property type="term" value="P:defense response to fungus"/>
    <property type="evidence" value="ECO:0007669"/>
    <property type="project" value="UniProtKB-KW"/>
</dbReference>
<dbReference type="PIRSF" id="PIRSF001875">
    <property type="entry name" value="Alpha-defensin"/>
    <property type="match status" value="1"/>
</dbReference>
<organism evidence="7 8">
    <name type="scientific">Papio anubis</name>
    <name type="common">Olive baboon</name>
    <dbReference type="NCBI Taxonomy" id="9555"/>
    <lineage>
        <taxon>Eukaryota</taxon>
        <taxon>Metazoa</taxon>
        <taxon>Chordata</taxon>
        <taxon>Craniata</taxon>
        <taxon>Vertebrata</taxon>
        <taxon>Euteleostomi</taxon>
        <taxon>Mammalia</taxon>
        <taxon>Eutheria</taxon>
        <taxon>Euarchontoglires</taxon>
        <taxon>Primates</taxon>
        <taxon>Haplorrhini</taxon>
        <taxon>Catarrhini</taxon>
        <taxon>Cercopithecidae</taxon>
        <taxon>Cercopithecinae</taxon>
        <taxon>Papio</taxon>
    </lineage>
</organism>
<evidence type="ECO:0000313" key="8">
    <source>
        <dbReference type="Proteomes" id="UP000028761"/>
    </source>
</evidence>
<dbReference type="Proteomes" id="UP000028761">
    <property type="component" value="Unplaced"/>
</dbReference>
<protein>
    <recommendedName>
        <fullName evidence="6">Alpha-defensin N-terminal domain-containing protein</fullName>
    </recommendedName>
</protein>
<accession>A0A8I5NQ18</accession>
<evidence type="ECO:0000259" key="6">
    <source>
        <dbReference type="Pfam" id="PF00879"/>
    </source>
</evidence>
<evidence type="ECO:0000256" key="2">
    <source>
        <dbReference type="ARBA" id="ARBA00022577"/>
    </source>
</evidence>
<keyword evidence="3" id="KW-0732">Signal</keyword>
<name>A0A8I5NQ18_PAPAN</name>
<dbReference type="InterPro" id="IPR002366">
    <property type="entry name" value="Alpha-defensin_N"/>
</dbReference>
<evidence type="ECO:0000256" key="4">
    <source>
        <dbReference type="ARBA" id="ARBA00022940"/>
    </source>
</evidence>
<reference evidence="7" key="2">
    <citation type="submission" date="2025-09" db="UniProtKB">
        <authorList>
            <consortium name="Ensembl"/>
        </authorList>
    </citation>
    <scope>IDENTIFICATION</scope>
</reference>
<dbReference type="Ensembl" id="ENSPANT00000081725.1">
    <property type="protein sequence ID" value="ENSPANP00000058691.1"/>
    <property type="gene ID" value="ENSPANG00000043407.1"/>
</dbReference>
<evidence type="ECO:0000256" key="3">
    <source>
        <dbReference type="ARBA" id="ARBA00022729"/>
    </source>
</evidence>
<keyword evidence="8" id="KW-1185">Reference proteome</keyword>
<feature type="domain" description="Alpha-defensin N-terminal" evidence="6">
    <location>
        <begin position="3"/>
        <end position="47"/>
    </location>
</feature>
<evidence type="ECO:0000256" key="1">
    <source>
        <dbReference type="ARBA" id="ARBA00022529"/>
    </source>
</evidence>
<dbReference type="GO" id="GO:0031640">
    <property type="term" value="P:killing of cells of another organism"/>
    <property type="evidence" value="ECO:0007669"/>
    <property type="project" value="UniProtKB-KW"/>
</dbReference>
<proteinExistence type="predicted"/>
<keyword evidence="5" id="KW-1015">Disulfide bond</keyword>
<evidence type="ECO:0000313" key="7">
    <source>
        <dbReference type="Ensembl" id="ENSPANP00000058691.1"/>
    </source>
</evidence>
<evidence type="ECO:0000256" key="5">
    <source>
        <dbReference type="ARBA" id="ARBA00023157"/>
    </source>
</evidence>
<dbReference type="GO" id="GO:0005615">
    <property type="term" value="C:extracellular space"/>
    <property type="evidence" value="ECO:0007669"/>
    <property type="project" value="InterPro"/>
</dbReference>
<keyword evidence="2" id="KW-0295">Fungicide</keyword>
<sequence>ERLSLLYRALLLALSSRTRSLLEKVHQVLALEQPGTEDPDVGVPFAGINLTVLKNLGDRARL</sequence>
<dbReference type="Pfam" id="PF00879">
    <property type="entry name" value="Defensin_propep"/>
    <property type="match status" value="1"/>
</dbReference>
<keyword evidence="1" id="KW-0929">Antimicrobial</keyword>
<reference evidence="7" key="1">
    <citation type="submission" date="2025-08" db="UniProtKB">
        <authorList>
            <consortium name="Ensembl"/>
        </authorList>
    </citation>
    <scope>IDENTIFICATION</scope>
</reference>
<dbReference type="InterPro" id="IPR016327">
    <property type="entry name" value="Alpha-defensin"/>
</dbReference>
<dbReference type="AlphaFoldDB" id="A0A8I5NQ18"/>